<dbReference type="InterPro" id="IPR029062">
    <property type="entry name" value="Class_I_gatase-like"/>
</dbReference>
<dbReference type="InterPro" id="IPR011697">
    <property type="entry name" value="Peptidase_C26"/>
</dbReference>
<dbReference type="PANTHER" id="PTHR43235:SF1">
    <property type="entry name" value="GLUTAMINE AMIDOTRANSFERASE PB2B2.05-RELATED"/>
    <property type="match status" value="1"/>
</dbReference>
<dbReference type="Proteomes" id="UP001597196">
    <property type="component" value="Unassembled WGS sequence"/>
</dbReference>
<dbReference type="Gene3D" id="3.40.50.880">
    <property type="match status" value="1"/>
</dbReference>
<name>A0ABW4CFT1_9LACO</name>
<dbReference type="GO" id="GO:0016787">
    <property type="term" value="F:hydrolase activity"/>
    <property type="evidence" value="ECO:0007669"/>
    <property type="project" value="UniProtKB-KW"/>
</dbReference>
<accession>A0ABW4CFT1</accession>
<dbReference type="EMBL" id="JBHTOC010000003">
    <property type="protein sequence ID" value="MFD1429152.1"/>
    <property type="molecule type" value="Genomic_DNA"/>
</dbReference>
<protein>
    <submittedName>
        <fullName evidence="1">Gamma-glutamyl-gamma-aminobutyrate hydrolase family protein</fullName>
    </submittedName>
</protein>
<evidence type="ECO:0000313" key="2">
    <source>
        <dbReference type="Proteomes" id="UP001597196"/>
    </source>
</evidence>
<evidence type="ECO:0000313" key="1">
    <source>
        <dbReference type="EMBL" id="MFD1429152.1"/>
    </source>
</evidence>
<dbReference type="CDD" id="cd01745">
    <property type="entry name" value="GATase1_2"/>
    <property type="match status" value="1"/>
</dbReference>
<comment type="caution">
    <text evidence="1">The sequence shown here is derived from an EMBL/GenBank/DDBJ whole genome shotgun (WGS) entry which is preliminary data.</text>
</comment>
<reference evidence="2" key="1">
    <citation type="journal article" date="2019" name="Int. J. Syst. Evol. Microbiol.">
        <title>The Global Catalogue of Microorganisms (GCM) 10K type strain sequencing project: providing services to taxonomists for standard genome sequencing and annotation.</title>
        <authorList>
            <consortium name="The Broad Institute Genomics Platform"/>
            <consortium name="The Broad Institute Genome Sequencing Center for Infectious Disease"/>
            <person name="Wu L."/>
            <person name="Ma J."/>
        </authorList>
    </citation>
    <scope>NUCLEOTIDE SEQUENCE [LARGE SCALE GENOMIC DNA]</scope>
    <source>
        <strain evidence="2">CCM 8980</strain>
    </source>
</reference>
<keyword evidence="2" id="KW-1185">Reference proteome</keyword>
<dbReference type="PROSITE" id="PS51273">
    <property type="entry name" value="GATASE_TYPE_1"/>
    <property type="match status" value="1"/>
</dbReference>
<keyword evidence="1" id="KW-0378">Hydrolase</keyword>
<dbReference type="RefSeq" id="WP_203626103.1">
    <property type="nucleotide sequence ID" value="NZ_BOLQ01000002.1"/>
</dbReference>
<dbReference type="PANTHER" id="PTHR43235">
    <property type="entry name" value="GLUTAMINE AMIDOTRANSFERASE PB2B2.05-RELATED"/>
    <property type="match status" value="1"/>
</dbReference>
<dbReference type="Pfam" id="PF07722">
    <property type="entry name" value="Peptidase_C26"/>
    <property type="match status" value="1"/>
</dbReference>
<gene>
    <name evidence="1" type="ORF">ACFQ4P_02665</name>
</gene>
<organism evidence="1 2">
    <name type="scientific">Lacticaseibacillus mingshuiensis</name>
    <dbReference type="NCBI Taxonomy" id="2799574"/>
    <lineage>
        <taxon>Bacteria</taxon>
        <taxon>Bacillati</taxon>
        <taxon>Bacillota</taxon>
        <taxon>Bacilli</taxon>
        <taxon>Lactobacillales</taxon>
        <taxon>Lactobacillaceae</taxon>
        <taxon>Lacticaseibacillus</taxon>
    </lineage>
</organism>
<dbReference type="InterPro" id="IPR044668">
    <property type="entry name" value="PuuD-like"/>
</dbReference>
<proteinExistence type="predicted"/>
<dbReference type="SUPFAM" id="SSF52317">
    <property type="entry name" value="Class I glutamine amidotransferase-like"/>
    <property type="match status" value="1"/>
</dbReference>
<sequence>MRPLIAIAADVIEDTSVFTKPNTVDIAPTMFKDTVIEAGGVPVIIPFPSHMREAPGLIERFVSLFDGLIIPGGPDVDPTRYGEQPGPFIGAAMPRRDAFELALIKATRAARKPMFGLCRGSHILNVACGGSLYQDLASQKQDSLRHLQRTSGEYPTHHVTIAHDSRLYSLIGEKAYVNSRHHQAVRNLGHGLKAIATAPDGTVEGFESTADDLIFGLQWHPENLWQDDPAELSIYQDFIARAAAHHDAAGAL</sequence>